<dbReference type="RefSeq" id="WP_128093994.1">
    <property type="nucleotide sequence ID" value="NZ_JBHEEN010000006.1"/>
</dbReference>
<accession>A0A643EXS6</accession>
<feature type="region of interest" description="Disordered" evidence="1">
    <location>
        <begin position="1"/>
        <end position="26"/>
    </location>
</feature>
<dbReference type="InterPro" id="IPR006427">
    <property type="entry name" value="Portal_HK97"/>
</dbReference>
<dbReference type="Gene3D" id="3.40.140.120">
    <property type="match status" value="1"/>
</dbReference>
<dbReference type="AlphaFoldDB" id="A0A643EXS6"/>
<dbReference type="EMBL" id="VZPE01000006">
    <property type="protein sequence ID" value="KAB0570571.1"/>
    <property type="molecule type" value="Genomic_DNA"/>
</dbReference>
<comment type="caution">
    <text evidence="2">The sequence shown here is derived from an EMBL/GenBank/DDBJ whole genome shotgun (WGS) entry which is preliminary data.</text>
</comment>
<dbReference type="Gene3D" id="1.20.1270.210">
    <property type="match status" value="1"/>
</dbReference>
<dbReference type="Gene3D" id="3.30.1120.70">
    <property type="match status" value="1"/>
</dbReference>
<evidence type="ECO:0000256" key="1">
    <source>
        <dbReference type="SAM" id="MobiDB-lite"/>
    </source>
</evidence>
<gene>
    <name evidence="2" type="ORF">F7Q93_15125</name>
</gene>
<protein>
    <submittedName>
        <fullName evidence="2">Phage portal protein</fullName>
    </submittedName>
</protein>
<organism evidence="2">
    <name type="scientific">Brucella pituitosa</name>
    <dbReference type="NCBI Taxonomy" id="571256"/>
    <lineage>
        <taxon>Bacteria</taxon>
        <taxon>Pseudomonadati</taxon>
        <taxon>Pseudomonadota</taxon>
        <taxon>Alphaproteobacteria</taxon>
        <taxon>Hyphomicrobiales</taxon>
        <taxon>Brucellaceae</taxon>
        <taxon>Brucella/Ochrobactrum group</taxon>
        <taxon>Brucella</taxon>
    </lineage>
</organism>
<reference evidence="2" key="1">
    <citation type="submission" date="2019-09" db="EMBL/GenBank/DDBJ databases">
        <title>Draft genome sequences of 48 bacterial type strains from the CCUG.</title>
        <authorList>
            <person name="Tunovic T."/>
            <person name="Pineiro-Iglesias B."/>
            <person name="Unosson C."/>
            <person name="Inganas E."/>
            <person name="Ohlen M."/>
            <person name="Cardew S."/>
            <person name="Jensie-Markopoulos S."/>
            <person name="Salva-Serra F."/>
            <person name="Jaen-Luchoro D."/>
            <person name="Karlsson R."/>
            <person name="Svensson-Stadler L."/>
            <person name="Chun J."/>
            <person name="Moore E."/>
        </authorList>
    </citation>
    <scope>NUCLEOTIDE SEQUENCE</scope>
    <source>
        <strain evidence="2">CCUG 50899</strain>
    </source>
</reference>
<dbReference type="NCBIfam" id="TIGR01537">
    <property type="entry name" value="portal_HK97"/>
    <property type="match status" value="1"/>
</dbReference>
<evidence type="ECO:0000313" key="2">
    <source>
        <dbReference type="EMBL" id="KAB0570571.1"/>
    </source>
</evidence>
<dbReference type="Pfam" id="PF04860">
    <property type="entry name" value="Phage_portal"/>
    <property type="match status" value="1"/>
</dbReference>
<sequence>MGFMDWWRGSDGPPKRRGAPKQQWSSMADTPLNDFIQNGDTSASRNITAENSMKIAAVWRCVNLISGTVATLPLDLKRRVDSKTRIDADDHALWSLLRRKPNRWQTPSEFRRMMQASVLLRGNGYAYKVYSRGEVIELIPLNADNVEVKQERDLSLTYNVTLPSGSRLQLKQKDMLHLRGMTFDGIVGLPVLTYAREAMGLSLSTEQHATSLFENGTNVGGVLRHEGKLGIEGQEALRESLDYYRRGGAREGRDLILEEGMTYDKIGMTSNDAQFIQTRVQSLTEIAMFFGVPPHMLGITEKSTSWGSGIEQQNIGFITYTVNDWLVMWEQAIGRDLIPEDDLEIYAKFNIAGLLKGDMKARFDSYAIGRNWGWLSVNDIRASEDMNPIDGGDEYLQPLNMQPVGIEPTTVEAPNQE</sequence>
<dbReference type="InterPro" id="IPR006944">
    <property type="entry name" value="Phage/GTA_portal"/>
</dbReference>
<proteinExistence type="predicted"/>
<name>A0A643EXS6_9HYPH</name>